<dbReference type="Proteomes" id="UP000234681">
    <property type="component" value="Chromosome 11"/>
</dbReference>
<accession>A6JSQ4</accession>
<feature type="compositionally biased region" description="Basic and acidic residues" evidence="1">
    <location>
        <begin position="32"/>
        <end position="43"/>
    </location>
</feature>
<dbReference type="EMBL" id="CH473999">
    <property type="protein sequence ID" value="EDL77853.1"/>
    <property type="molecule type" value="Genomic_DNA"/>
</dbReference>
<feature type="region of interest" description="Disordered" evidence="1">
    <location>
        <begin position="1"/>
        <end position="43"/>
    </location>
</feature>
<name>A6JSQ4_RAT</name>
<proteinExistence type="predicted"/>
<evidence type="ECO:0000313" key="2">
    <source>
        <dbReference type="EMBL" id="EDL77853.1"/>
    </source>
</evidence>
<evidence type="ECO:0000256" key="1">
    <source>
        <dbReference type="SAM" id="MobiDB-lite"/>
    </source>
</evidence>
<reference evidence="2 3" key="1">
    <citation type="submission" date="2005-09" db="EMBL/GenBank/DDBJ databases">
        <authorList>
            <person name="Mural R.J."/>
            <person name="Li P.W."/>
            <person name="Adams M.D."/>
            <person name="Amanatides P.G."/>
            <person name="Baden-Tillson H."/>
            <person name="Barnstead M."/>
            <person name="Chin S.H."/>
            <person name="Dew I."/>
            <person name="Evans C.A."/>
            <person name="Ferriera S."/>
            <person name="Flanigan M."/>
            <person name="Fosler C."/>
            <person name="Glodek A."/>
            <person name="Gu Z."/>
            <person name="Holt R.A."/>
            <person name="Jennings D."/>
            <person name="Kraft C.L."/>
            <person name="Lu F."/>
            <person name="Nguyen T."/>
            <person name="Nusskern D.R."/>
            <person name="Pfannkoch C.M."/>
            <person name="Sitter C."/>
            <person name="Sutton G.G."/>
            <person name="Venter J.C."/>
            <person name="Wang Z."/>
            <person name="Woodage T."/>
            <person name="Zheng X.H."/>
            <person name="Zhong F."/>
        </authorList>
    </citation>
    <scope>NUCLEOTIDE SEQUENCE [LARGE SCALE GENOMIC DNA]</scope>
    <source>
        <strain>BN</strain>
        <strain evidence="3">Sprague-Dawley</strain>
    </source>
</reference>
<gene>
    <name evidence="2" type="ORF">rCG_36528</name>
</gene>
<evidence type="ECO:0000313" key="3">
    <source>
        <dbReference type="Proteomes" id="UP000234681"/>
    </source>
</evidence>
<dbReference type="AlphaFoldDB" id="A6JSQ4"/>
<protein>
    <submittedName>
        <fullName evidence="2">RCG36528</fullName>
    </submittedName>
</protein>
<organism evidence="2 3">
    <name type="scientific">Rattus norvegicus</name>
    <name type="common">Rat</name>
    <dbReference type="NCBI Taxonomy" id="10116"/>
    <lineage>
        <taxon>Eukaryota</taxon>
        <taxon>Metazoa</taxon>
        <taxon>Chordata</taxon>
        <taxon>Craniata</taxon>
        <taxon>Vertebrata</taxon>
        <taxon>Euteleostomi</taxon>
        <taxon>Mammalia</taxon>
        <taxon>Eutheria</taxon>
        <taxon>Euarchontoglires</taxon>
        <taxon>Glires</taxon>
        <taxon>Rodentia</taxon>
        <taxon>Myomorpha</taxon>
        <taxon>Muroidea</taxon>
        <taxon>Muridae</taxon>
        <taxon>Murinae</taxon>
        <taxon>Rattus</taxon>
    </lineage>
</organism>
<sequence length="43" mass="4976">MTMNMATATGWWASWPTWPPRGKKPRTTHPSKYTESKREAVGR</sequence>